<gene>
    <name evidence="3" type="primary">Necator_chrII.g6634</name>
    <name evidence="3" type="ORF">RB195_018841</name>
</gene>
<dbReference type="Proteomes" id="UP001303046">
    <property type="component" value="Unassembled WGS sequence"/>
</dbReference>
<evidence type="ECO:0000259" key="2">
    <source>
        <dbReference type="Pfam" id="PF22964"/>
    </source>
</evidence>
<dbReference type="InterPro" id="IPR016024">
    <property type="entry name" value="ARM-type_fold"/>
</dbReference>
<accession>A0ABR1CDS5</accession>
<organism evidence="3 4">
    <name type="scientific">Necator americanus</name>
    <name type="common">Human hookworm</name>
    <dbReference type="NCBI Taxonomy" id="51031"/>
    <lineage>
        <taxon>Eukaryota</taxon>
        <taxon>Metazoa</taxon>
        <taxon>Ecdysozoa</taxon>
        <taxon>Nematoda</taxon>
        <taxon>Chromadorea</taxon>
        <taxon>Rhabditida</taxon>
        <taxon>Rhabditina</taxon>
        <taxon>Rhabditomorpha</taxon>
        <taxon>Strongyloidea</taxon>
        <taxon>Ancylostomatidae</taxon>
        <taxon>Bunostominae</taxon>
        <taxon>Necator</taxon>
    </lineage>
</organism>
<comment type="caution">
    <text evidence="3">The sequence shown here is derived from an EMBL/GenBank/DDBJ whole genome shotgun (WGS) entry which is preliminary data.</text>
</comment>
<sequence>MEESLALARPARRSTGVKDALRKRVLLRPRAEMPVNAFAECSPKSLLEASALRIACLIGDDRVPPIGSALPAHFGNLIVDSMRQLNLLDEKGLKRIADLKLNITKIDLAQCGHFPYVVLSRLAQFDLESLSISNAGPSDSSTFDIGEFIRECVSDATLKCLRYLSIGGHDKMTNFARIAQFSALESLSLSGRPICQTALMVVRDLPNLKLLDISNTLVADISALNGLKKLKALLMHNLRIRSGCVTETFRSLNGLRVLDISKEVTDYGTDSSQEACVDLPLAMVQVMRDDSLANWPHLKSIDLAGNSLANMGIDRAADIVSLLLERNSRLERVSVLATPLDGHSYVVPVERDVKIINCATRAQAIMALGDYWNTDRDAFTAHALHCVYYMLQSGYDDFSDNEIAHCATVVCAALRKHLHNLGVQMAGSACLYHLCKLKRILKLSISTVRKCVDRCLDAAETYPETTQLQKNVWLTICNDYLLQLSGINFYRTCKVALESMLINSDAGVSRMTIAIVSIVAPKMRSQDARVLASDARYVKHLVHLMEQNIGHFRTSNGVRAENSLYTLKFTLSALWNLTDDCPATCMVFAHENGIGVSFNILRLFENHNNIQTKVLGILNNVAEVYEQKVLMLQNSQYLEALCECLDGDFSRADGTGRNRAVERSYFAAGVLANMLLCEQWPHGARLSREEVNERMVKSIRQWPMLAVPMVSYRSFEPFVRILNETKLVGAQMWCLWGVNHVLSHSDANSVSMGYMTMLMESDLLAHCIRISKDSSVDEGVRALAIRIEDSWLDRTIHGIRVNAALTDQVASPSIAQEMCA</sequence>
<protein>
    <recommendedName>
        <fullName evidence="2">Protein zer-1 homolog-like C-terminal domain-containing protein</fullName>
    </recommendedName>
</protein>
<keyword evidence="1" id="KW-0833">Ubl conjugation pathway</keyword>
<dbReference type="InterPro" id="IPR051341">
    <property type="entry name" value="Zyg-11_UBL_adapter"/>
</dbReference>
<reference evidence="3 4" key="1">
    <citation type="submission" date="2023-08" db="EMBL/GenBank/DDBJ databases">
        <title>A Necator americanus chromosomal reference genome.</title>
        <authorList>
            <person name="Ilik V."/>
            <person name="Petrzelkova K.J."/>
            <person name="Pardy F."/>
            <person name="Fuh T."/>
            <person name="Niatou-Singa F.S."/>
            <person name="Gouil Q."/>
            <person name="Baker L."/>
            <person name="Ritchie M.E."/>
            <person name="Jex A.R."/>
            <person name="Gazzola D."/>
            <person name="Li H."/>
            <person name="Toshio Fujiwara R."/>
            <person name="Zhan B."/>
            <person name="Aroian R.V."/>
            <person name="Pafco B."/>
            <person name="Schwarz E.M."/>
        </authorList>
    </citation>
    <scope>NUCLEOTIDE SEQUENCE [LARGE SCALE GENOMIC DNA]</scope>
    <source>
        <strain evidence="3 4">Aroian</strain>
        <tissue evidence="3">Whole animal</tissue>
    </source>
</reference>
<dbReference type="Pfam" id="PF22964">
    <property type="entry name" value="ZER1-like_2nd"/>
    <property type="match status" value="1"/>
</dbReference>
<feature type="domain" description="Protein zer-1 homolog-like C-terminal" evidence="2">
    <location>
        <begin position="414"/>
        <end position="787"/>
    </location>
</feature>
<dbReference type="Gene3D" id="3.80.10.10">
    <property type="entry name" value="Ribonuclease Inhibitor"/>
    <property type="match status" value="1"/>
</dbReference>
<name>A0ABR1CDS5_NECAM</name>
<dbReference type="InterPro" id="IPR055142">
    <property type="entry name" value="ZER1-like_C"/>
</dbReference>
<dbReference type="InterPro" id="IPR032675">
    <property type="entry name" value="LRR_dom_sf"/>
</dbReference>
<keyword evidence="4" id="KW-1185">Reference proteome</keyword>
<proteinExistence type="predicted"/>
<dbReference type="Gene3D" id="1.25.10.10">
    <property type="entry name" value="Leucine-rich Repeat Variant"/>
    <property type="match status" value="1"/>
</dbReference>
<evidence type="ECO:0000313" key="4">
    <source>
        <dbReference type="Proteomes" id="UP001303046"/>
    </source>
</evidence>
<evidence type="ECO:0000256" key="1">
    <source>
        <dbReference type="ARBA" id="ARBA00022786"/>
    </source>
</evidence>
<dbReference type="SUPFAM" id="SSF48371">
    <property type="entry name" value="ARM repeat"/>
    <property type="match status" value="1"/>
</dbReference>
<evidence type="ECO:0000313" key="3">
    <source>
        <dbReference type="EMBL" id="KAK6735833.1"/>
    </source>
</evidence>
<dbReference type="EMBL" id="JAVFWL010000002">
    <property type="protein sequence ID" value="KAK6735833.1"/>
    <property type="molecule type" value="Genomic_DNA"/>
</dbReference>
<dbReference type="SUPFAM" id="SSF52047">
    <property type="entry name" value="RNI-like"/>
    <property type="match status" value="1"/>
</dbReference>
<dbReference type="InterPro" id="IPR011989">
    <property type="entry name" value="ARM-like"/>
</dbReference>
<dbReference type="PANTHER" id="PTHR12904">
    <property type="match status" value="1"/>
</dbReference>
<dbReference type="PANTHER" id="PTHR12904:SF22">
    <property type="entry name" value="ZYG-11 FAMILY MEMBER B, CELL CYCLE REGULATOR"/>
    <property type="match status" value="1"/>
</dbReference>